<feature type="domain" description="FF" evidence="13">
    <location>
        <begin position="810"/>
        <end position="867"/>
    </location>
</feature>
<evidence type="ECO:0000256" key="4">
    <source>
        <dbReference type="ARBA" id="ARBA00022714"/>
    </source>
</evidence>
<dbReference type="InterPro" id="IPR036020">
    <property type="entry name" value="WW_dom_sf"/>
</dbReference>
<dbReference type="FunFam" id="1.10.10.440:FF:000031">
    <property type="entry name" value="Pre-mRNA-processing protein 40C isoform C"/>
    <property type="match status" value="1"/>
</dbReference>
<dbReference type="PANTHER" id="PTHR15377:SF3">
    <property type="entry name" value="WW DOMAIN-CONTAINING PROTEIN"/>
    <property type="match status" value="1"/>
</dbReference>
<dbReference type="Pfam" id="PF01846">
    <property type="entry name" value="FF"/>
    <property type="match status" value="5"/>
</dbReference>
<comment type="domain">
    <text evidence="10">The C-terminal domain binds 2 Fe-S clusters but is otherwise mostly in an intrinsically disordered conformation.</text>
</comment>
<feature type="compositionally biased region" description="Low complexity" evidence="11">
    <location>
        <begin position="53"/>
        <end position="65"/>
    </location>
</feature>
<feature type="binding site" evidence="10">
    <location>
        <position position="1190"/>
    </location>
    <ligand>
        <name>[2Fe-2S] cluster</name>
        <dbReference type="ChEBI" id="CHEBI:190135"/>
    </ligand>
</feature>
<evidence type="ECO:0000256" key="5">
    <source>
        <dbReference type="ARBA" id="ARBA00022723"/>
    </source>
</evidence>
<feature type="binding site" evidence="10">
    <location>
        <position position="1230"/>
    </location>
    <ligand>
        <name>[4Fe-4S] cluster</name>
        <dbReference type="ChEBI" id="CHEBI:49883"/>
    </ligand>
</feature>
<keyword evidence="15" id="KW-1185">Reference proteome</keyword>
<feature type="region of interest" description="Disordered" evidence="11">
    <location>
        <begin position="1"/>
        <end position="69"/>
    </location>
</feature>
<feature type="compositionally biased region" description="Polar residues" evidence="11">
    <location>
        <begin position="107"/>
        <end position="150"/>
    </location>
</feature>
<dbReference type="GO" id="GO:0070063">
    <property type="term" value="F:RNA polymerase binding"/>
    <property type="evidence" value="ECO:0007669"/>
    <property type="project" value="InterPro"/>
</dbReference>
<feature type="domain" description="FF" evidence="13">
    <location>
        <begin position="572"/>
        <end position="626"/>
    </location>
</feature>
<feature type="binding site" evidence="10">
    <location>
        <position position="1188"/>
    </location>
    <ligand>
        <name>[2Fe-2S] cluster</name>
        <dbReference type="ChEBI" id="CHEBI:190135"/>
    </ligand>
</feature>
<proteinExistence type="inferred from homology"/>
<comment type="subunit">
    <text evidence="10">Monomer.</text>
</comment>
<keyword evidence="8 10" id="KW-0411">Iron-sulfur</keyword>
<feature type="compositionally biased region" description="Low complexity" evidence="11">
    <location>
        <begin position="24"/>
        <end position="41"/>
    </location>
</feature>
<feature type="short sequence motif" description="Cx2C motif 1" evidence="10">
    <location>
        <begin position="1216"/>
        <end position="1219"/>
    </location>
</feature>
<dbReference type="Pfam" id="PF00397">
    <property type="entry name" value="WW"/>
    <property type="match status" value="1"/>
</dbReference>
<dbReference type="GO" id="GO:0046872">
    <property type="term" value="F:metal ion binding"/>
    <property type="evidence" value="ECO:0007669"/>
    <property type="project" value="UniProtKB-KW"/>
</dbReference>
<organism evidence="14 15">
    <name type="scientific">Vigna unguiculata</name>
    <name type="common">Cowpea</name>
    <dbReference type="NCBI Taxonomy" id="3917"/>
    <lineage>
        <taxon>Eukaryota</taxon>
        <taxon>Viridiplantae</taxon>
        <taxon>Streptophyta</taxon>
        <taxon>Embryophyta</taxon>
        <taxon>Tracheophyta</taxon>
        <taxon>Spermatophyta</taxon>
        <taxon>Magnoliopsida</taxon>
        <taxon>eudicotyledons</taxon>
        <taxon>Gunneridae</taxon>
        <taxon>Pentapetalae</taxon>
        <taxon>rosids</taxon>
        <taxon>fabids</taxon>
        <taxon>Fabales</taxon>
        <taxon>Fabaceae</taxon>
        <taxon>Papilionoideae</taxon>
        <taxon>50 kb inversion clade</taxon>
        <taxon>NPAAA clade</taxon>
        <taxon>indigoferoid/millettioid clade</taxon>
        <taxon>Phaseoleae</taxon>
        <taxon>Vigna</taxon>
    </lineage>
</organism>
<evidence type="ECO:0000256" key="3">
    <source>
        <dbReference type="ARBA" id="ARBA00022490"/>
    </source>
</evidence>
<evidence type="ECO:0000259" key="13">
    <source>
        <dbReference type="PROSITE" id="PS51676"/>
    </source>
</evidence>
<reference evidence="14 15" key="1">
    <citation type="submission" date="2019-04" db="EMBL/GenBank/DDBJ databases">
        <title>An improved genome assembly and genetic linkage map for asparagus bean, Vigna unguiculata ssp. sesquipedialis.</title>
        <authorList>
            <person name="Xia Q."/>
            <person name="Zhang R."/>
            <person name="Dong Y."/>
        </authorList>
    </citation>
    <scope>NUCLEOTIDE SEQUENCE [LARGE SCALE GENOMIC DNA]</scope>
    <source>
        <tissue evidence="14">Leaf</tissue>
    </source>
</reference>
<feature type="binding site" evidence="10">
    <location>
        <position position="1227"/>
    </location>
    <ligand>
        <name>[4Fe-4S] cluster</name>
        <dbReference type="ChEBI" id="CHEBI:49883"/>
    </ligand>
</feature>
<comment type="cofactor">
    <cofactor evidence="10">
        <name>[2Fe-2S] cluster</name>
        <dbReference type="ChEBI" id="CHEBI:190135"/>
    </cofactor>
</comment>
<dbReference type="Gene3D" id="2.20.70.10">
    <property type="match status" value="2"/>
</dbReference>
<evidence type="ECO:0000256" key="6">
    <source>
        <dbReference type="ARBA" id="ARBA00022737"/>
    </source>
</evidence>
<dbReference type="FunFam" id="1.10.10.440:FF:000021">
    <property type="entry name" value="pre-mRNA-processing protein 40C isoform X1"/>
    <property type="match status" value="1"/>
</dbReference>
<dbReference type="CDD" id="cd00201">
    <property type="entry name" value="WW"/>
    <property type="match status" value="2"/>
</dbReference>
<dbReference type="SUPFAM" id="SSF81698">
    <property type="entry name" value="FF domain"/>
    <property type="match status" value="5"/>
</dbReference>
<dbReference type="InterPro" id="IPR001202">
    <property type="entry name" value="WW_dom"/>
</dbReference>
<dbReference type="GO" id="GO:0005758">
    <property type="term" value="C:mitochondrial intermembrane space"/>
    <property type="evidence" value="ECO:0007669"/>
    <property type="project" value="UniProtKB-SubCell"/>
</dbReference>
<dbReference type="GO" id="GO:0005634">
    <property type="term" value="C:nucleus"/>
    <property type="evidence" value="ECO:0007669"/>
    <property type="project" value="TreeGrafter"/>
</dbReference>
<dbReference type="GO" id="GO:0051537">
    <property type="term" value="F:2 iron, 2 sulfur cluster binding"/>
    <property type="evidence" value="ECO:0007669"/>
    <property type="project" value="UniProtKB-UniRule"/>
</dbReference>
<feature type="region of interest" description="Disordered" evidence="11">
    <location>
        <begin position="834"/>
        <end position="856"/>
    </location>
</feature>
<comment type="similarity">
    <text evidence="10">Belongs to the anamorsin family.</text>
</comment>
<dbReference type="FunFam" id="1.10.10.440:FF:000028">
    <property type="entry name" value="Pre-mRNA-processing protein 40C"/>
    <property type="match status" value="1"/>
</dbReference>
<feature type="region of interest" description="Disordered" evidence="11">
    <location>
        <begin position="766"/>
        <end position="799"/>
    </location>
</feature>
<evidence type="ECO:0000313" key="15">
    <source>
        <dbReference type="Proteomes" id="UP000501690"/>
    </source>
</evidence>
<feature type="binding site" evidence="10">
    <location>
        <position position="1176"/>
    </location>
    <ligand>
        <name>[2Fe-2S] cluster</name>
        <dbReference type="ChEBI" id="CHEBI:190135"/>
    </ligand>
</feature>
<dbReference type="InterPro" id="IPR045148">
    <property type="entry name" value="TCRG1-like"/>
</dbReference>
<feature type="domain" description="FF" evidence="13">
    <location>
        <begin position="639"/>
        <end position="694"/>
    </location>
</feature>
<sequence>MASPAWLPQEAKPPVSGETSLPMASPTPNSAHATPSTAPAPASAPPFPHGVLQNANASGSSQQSSTHNVIKSNSTVNPVVFQPPVPGVSSHAALSFSYNVPQSGAAFSSTQQHTQSSGKISESVAQDVTKLSSTSSNPHSVPAHTSTSIMPPSDPNYRPTTLWMPTAMSFPLHPVMPTPGNPGPPGLTSTSIISINPAVPSTGTDSSSAALPRPNMPISAIASDPTTPLKGLPYPSMPSMAAPPQGLWLQAPQMSGVFRPPYLQYPAPFPGPFPFPARGVTLPAVPIPDSQPPGVTPVSGGGGTSTPASSNHIRGTTALQTEVISGPADDKKKLNAVVTQNEDAANNDQLEAWTAHKTEAGIIYYYNALTGESTYDKPAGFMGEPHQVSAQPTPVSMMDLPGTDWLLVSTSDGKKYYYNNRTKTSCWQIPNEVAELKKKQDGDVTKDQLMSVPNTNVLSDRGSGMVTLNAPAINTGGRDAAALKPSNLQSPSSALDLIKKKLQDSGTPVTSSSIPAPSVQTGSESNGSKAVESTSKGMQADNSKDKQKDTNGAANVSDTSSDSEDEDSGPSKEECIIQFKEMLKERGVAPFSKWEKELPKIVFDPRFKAIPSYSARRSLFEHYVKTRAEEERKEKRAAQKAAIEGFKQLLDEASEDINYNTDYQTFRKKWGNDPRFEALDRKEQEHLLNERVLPLKKAAEEKTQAMRAAAAASFKSMLKERGDISFSSRWSRVKESLRDDPRYKSVRHEDREGLFNEYLSELKAAEHAAERETKAKREEQDKLRERERELRKRKEREEQEMERVRLKIRRKEAVTSFQALLVETIKDPLASWTESKPKLEKDPQGRATNPELDSSDTEKLFREHVKMLQERCAHEFRVLLAEVLTSDAASHENDDGKTVLNSWSTAKRVLKSDPRYNKVPRKEREALWRRYAEDMVRRQKASHSHDSREDKHTDAKVTDSALFLEASIVCGCFCLCFASEWSFLRSHFLPHDGAKKHGAVLAFTDGAVLPVSQVFEAIRELGNEGVQESDPLVLTSASLLSNLPVESSSVDSAILIWLSSDCPGAQLIQEILRVLKVGGIILIRKSPQSTVGSFDKIISDLQGKLLLAGFSETQILQSTGVKAKKPSWKVGSSFSLKKVIKSSPKIQIDVDSDLIDEDSLLTEEDLKKPQLPPGDCEIGSTRKACKNCTCGRAEEEEKVLKLGLTAEQINNPQSACGSCGLGDAFRCSTCPYKGLPPFKLGEKVALSGNFLAADI</sequence>
<feature type="binding site" evidence="10">
    <location>
        <position position="1185"/>
    </location>
    <ligand>
        <name>[2Fe-2S] cluster</name>
        <dbReference type="ChEBI" id="CHEBI:190135"/>
    </ligand>
</feature>
<feature type="short sequence motif" description="Cx2C motif 2" evidence="10">
    <location>
        <begin position="1227"/>
        <end position="1230"/>
    </location>
</feature>
<feature type="compositionally biased region" description="Polar residues" evidence="11">
    <location>
        <begin position="505"/>
        <end position="541"/>
    </location>
</feature>
<dbReference type="EMBL" id="CP039347">
    <property type="protein sequence ID" value="QCD88737.1"/>
    <property type="molecule type" value="Genomic_DNA"/>
</dbReference>
<dbReference type="InterPro" id="IPR002713">
    <property type="entry name" value="FF_domain"/>
</dbReference>
<feature type="region of interest" description="Disordered" evidence="11">
    <location>
        <begin position="505"/>
        <end position="572"/>
    </location>
</feature>
<feature type="region of interest" description="Disordered" evidence="11">
    <location>
        <begin position="107"/>
        <end position="154"/>
    </location>
</feature>
<dbReference type="HAMAP" id="MF_03115">
    <property type="entry name" value="Anamorsin"/>
    <property type="match status" value="1"/>
</dbReference>
<feature type="compositionally biased region" description="Basic and acidic residues" evidence="11">
    <location>
        <begin position="835"/>
        <end position="844"/>
    </location>
</feature>
<dbReference type="Gene3D" id="3.40.50.150">
    <property type="entry name" value="Vaccinia Virus protein VP39"/>
    <property type="match status" value="1"/>
</dbReference>
<evidence type="ECO:0000259" key="12">
    <source>
        <dbReference type="PROSITE" id="PS50020"/>
    </source>
</evidence>
<comment type="domain">
    <text evidence="10">The twin Cx2C motifs are involved in the recognition by the mitochondrial MIA40-ERV1 disulfide relay system. The formation of 2 disulfide bonds in the Cx2C motifs through dithiol/disulfide exchange reactions effectively traps the protein in the mitochondrial intermembrane space.</text>
</comment>
<evidence type="ECO:0000256" key="2">
    <source>
        <dbReference type="ARBA" id="ARBA00022485"/>
    </source>
</evidence>
<feature type="domain" description="FF" evidence="13">
    <location>
        <begin position="707"/>
        <end position="761"/>
    </location>
</feature>
<dbReference type="GO" id="GO:0016226">
    <property type="term" value="P:iron-sulfur cluster assembly"/>
    <property type="evidence" value="ECO:0007669"/>
    <property type="project" value="UniProtKB-UniRule"/>
</dbReference>
<dbReference type="AlphaFoldDB" id="A0A4D6LJJ0"/>
<dbReference type="InterPro" id="IPR029063">
    <property type="entry name" value="SAM-dependent_MTases_sf"/>
</dbReference>
<dbReference type="SUPFAM" id="SSF51045">
    <property type="entry name" value="WW domain"/>
    <property type="match status" value="2"/>
</dbReference>
<comment type="caution">
    <text evidence="10">Lacks conserved residue(s) required for the propagation of feature annotation.</text>
</comment>
<comment type="subcellular location">
    <subcellularLocation>
        <location evidence="10">Cytoplasm</location>
    </subcellularLocation>
    <subcellularLocation>
        <location evidence="10">Mitochondrion intermembrane space</location>
    </subcellularLocation>
</comment>
<dbReference type="SMART" id="SM00456">
    <property type="entry name" value="WW"/>
    <property type="match status" value="2"/>
</dbReference>
<feature type="domain" description="WW" evidence="12">
    <location>
        <begin position="405"/>
        <end position="432"/>
    </location>
</feature>
<evidence type="ECO:0000256" key="7">
    <source>
        <dbReference type="ARBA" id="ARBA00023004"/>
    </source>
</evidence>
<dbReference type="GO" id="GO:0051539">
    <property type="term" value="F:4 iron, 4 sulfur cluster binding"/>
    <property type="evidence" value="ECO:0007669"/>
    <property type="project" value="UniProtKB-KW"/>
</dbReference>
<accession>A0A4D6LJJ0</accession>
<dbReference type="FunFam" id="1.10.10.440:FF:000030">
    <property type="entry name" value="Pre-mRNA-processing protein 40C"/>
    <property type="match status" value="1"/>
</dbReference>
<gene>
    <name evidence="14" type="ORF">DEO72_LG3g3287</name>
</gene>
<evidence type="ECO:0000256" key="10">
    <source>
        <dbReference type="HAMAP-Rule" id="MF_03115"/>
    </source>
</evidence>
<feature type="region of interest" description="Fe-S binding site B" evidence="10">
    <location>
        <begin position="1216"/>
        <end position="1230"/>
    </location>
</feature>
<keyword evidence="4 10" id="KW-0001">2Fe-2S</keyword>
<comment type="function">
    <text evidence="10">Component of the cytosolic iron-sulfur (Fe-S) protein assembly (CIA) machinery. Required for the maturation of extramitochondrial Fe-S proteins. Part of an electron transfer chain functioning in an early step of cytosolic Fe-S biogenesis, facilitating the de novo assembly of a [4Fe-4S] cluster on the cytosolic Fe-S scaffold complex. Electrons are transferred from NADPH via a FAD- and FMN-containing diflavin oxidoreductase. Together with the diflavin oxidoreductase, also required for the assembly of the diferric tyrosyl radical cofactor of ribonucleotide reductase (RNR), probably by providing electrons for reduction during radical cofactor maturation in the catalytic small subunit.</text>
</comment>
<evidence type="ECO:0000313" key="14">
    <source>
        <dbReference type="EMBL" id="QCD88737.1"/>
    </source>
</evidence>
<dbReference type="GO" id="GO:0003712">
    <property type="term" value="F:transcription coregulator activity"/>
    <property type="evidence" value="ECO:0007669"/>
    <property type="project" value="TreeGrafter"/>
</dbReference>
<dbReference type="InterPro" id="IPR007785">
    <property type="entry name" value="Anamorsin"/>
</dbReference>
<keyword evidence="3 10" id="KW-0963">Cytoplasm</keyword>
<evidence type="ECO:0000256" key="1">
    <source>
        <dbReference type="ARBA" id="ARBA00001966"/>
    </source>
</evidence>
<dbReference type="FunFam" id="1.10.10.440:FF:000020">
    <property type="entry name" value="Pre-mRNA-processing protein 40C"/>
    <property type="match status" value="1"/>
</dbReference>
<feature type="domain" description="WW" evidence="12">
    <location>
        <begin position="353"/>
        <end position="380"/>
    </location>
</feature>
<feature type="binding site" evidence="10">
    <location>
        <position position="1219"/>
    </location>
    <ligand>
        <name>[4Fe-4S] cluster</name>
        <dbReference type="ChEBI" id="CHEBI:49883"/>
    </ligand>
</feature>
<dbReference type="SMART" id="SM00441">
    <property type="entry name" value="FF"/>
    <property type="match status" value="5"/>
</dbReference>
<dbReference type="PROSITE" id="PS01159">
    <property type="entry name" value="WW_DOMAIN_1"/>
    <property type="match status" value="2"/>
</dbReference>
<keyword evidence="7 10" id="KW-0408">Iron</keyword>
<dbReference type="PROSITE" id="PS51676">
    <property type="entry name" value="FF"/>
    <property type="match status" value="4"/>
</dbReference>
<keyword evidence="6" id="KW-0677">Repeat</keyword>
<dbReference type="Proteomes" id="UP000501690">
    <property type="component" value="Linkage Group LG3"/>
</dbReference>
<dbReference type="Gene3D" id="1.10.10.440">
    <property type="entry name" value="FF domain"/>
    <property type="match status" value="5"/>
</dbReference>
<keyword evidence="5 10" id="KW-0479">Metal-binding</keyword>
<dbReference type="PANTHER" id="PTHR15377">
    <property type="entry name" value="TRANSCRIPTION ELONGATION REGULATOR 1"/>
    <property type="match status" value="1"/>
</dbReference>
<evidence type="ECO:0000256" key="8">
    <source>
        <dbReference type="ARBA" id="ARBA00023014"/>
    </source>
</evidence>
<dbReference type="InterPro" id="IPR046408">
    <property type="entry name" value="CIAPIN1"/>
</dbReference>
<dbReference type="PROSITE" id="PS50020">
    <property type="entry name" value="WW_DOMAIN_2"/>
    <property type="match status" value="2"/>
</dbReference>
<evidence type="ECO:0000256" key="11">
    <source>
        <dbReference type="SAM" id="MobiDB-lite"/>
    </source>
</evidence>
<keyword evidence="2 10" id="KW-0004">4Fe-4S</keyword>
<name>A0A4D6LJJ0_VIGUN</name>
<dbReference type="InterPro" id="IPR036517">
    <property type="entry name" value="FF_domain_sf"/>
</dbReference>
<dbReference type="Pfam" id="PF05093">
    <property type="entry name" value="CIAPIN1"/>
    <property type="match status" value="1"/>
</dbReference>
<comment type="cofactor">
    <cofactor evidence="1 10">
        <name>[4Fe-4S] cluster</name>
        <dbReference type="ChEBI" id="CHEBI:49883"/>
    </cofactor>
</comment>
<keyword evidence="9 10" id="KW-0496">Mitochondrion</keyword>
<comment type="domain">
    <text evidence="10">The N-terminal domain has structural similarity with S-adenosyl-L-methionine-dependent methyltransferases, but does not bind S-adenosyl-L-methionine. It is required for correct assembly of the 2 Fe-S clusters.</text>
</comment>
<protein>
    <recommendedName>
        <fullName evidence="10">Anamorsin homolog</fullName>
    </recommendedName>
    <alternativeName>
        <fullName evidence="10">Fe-S cluster assembly protein DRE2 homolog</fullName>
    </alternativeName>
</protein>
<feature type="binding site" evidence="10">
    <location>
        <position position="1216"/>
    </location>
    <ligand>
        <name>[4Fe-4S] cluster</name>
        <dbReference type="ChEBI" id="CHEBI:49883"/>
    </ligand>
</feature>
<evidence type="ECO:0000256" key="9">
    <source>
        <dbReference type="ARBA" id="ARBA00023128"/>
    </source>
</evidence>
<dbReference type="GO" id="GO:0009055">
    <property type="term" value="F:electron transfer activity"/>
    <property type="evidence" value="ECO:0007669"/>
    <property type="project" value="UniProtKB-UniRule"/>
</dbReference>